<evidence type="ECO:0000256" key="7">
    <source>
        <dbReference type="ARBA" id="ARBA00022840"/>
    </source>
</evidence>
<comment type="catalytic activity">
    <reaction evidence="9">
        <text>L-seryl-[protein] + ATP = O-phospho-L-seryl-[protein] + ADP + H(+)</text>
        <dbReference type="Rhea" id="RHEA:17989"/>
        <dbReference type="Rhea" id="RHEA-COMP:9863"/>
        <dbReference type="Rhea" id="RHEA-COMP:11604"/>
        <dbReference type="ChEBI" id="CHEBI:15378"/>
        <dbReference type="ChEBI" id="CHEBI:29999"/>
        <dbReference type="ChEBI" id="CHEBI:30616"/>
        <dbReference type="ChEBI" id="CHEBI:83421"/>
        <dbReference type="ChEBI" id="CHEBI:456216"/>
        <dbReference type="EC" id="2.7.11.1"/>
    </reaction>
</comment>
<dbReference type="SUPFAM" id="SSF56112">
    <property type="entry name" value="Protein kinase-like (PK-like)"/>
    <property type="match status" value="1"/>
</dbReference>
<dbReference type="Gene3D" id="1.10.510.10">
    <property type="entry name" value="Transferase(Phosphotransferase) domain 1"/>
    <property type="match status" value="1"/>
</dbReference>
<dbReference type="InterPro" id="IPR000719">
    <property type="entry name" value="Prot_kinase_dom"/>
</dbReference>
<evidence type="ECO:0000256" key="11">
    <source>
        <dbReference type="SAM" id="MobiDB-lite"/>
    </source>
</evidence>
<evidence type="ECO:0000256" key="1">
    <source>
        <dbReference type="ARBA" id="ARBA00004340"/>
    </source>
</evidence>
<feature type="binding site" evidence="10">
    <location>
        <position position="186"/>
    </location>
    <ligand>
        <name>ATP</name>
        <dbReference type="ChEBI" id="CHEBI:30616"/>
    </ligand>
</feature>
<accession>A0ABQ8FLU0</accession>
<organism evidence="13 14">
    <name type="scientific">Batrachochytrium salamandrivorans</name>
    <dbReference type="NCBI Taxonomy" id="1357716"/>
    <lineage>
        <taxon>Eukaryota</taxon>
        <taxon>Fungi</taxon>
        <taxon>Fungi incertae sedis</taxon>
        <taxon>Chytridiomycota</taxon>
        <taxon>Chytridiomycota incertae sedis</taxon>
        <taxon>Chytridiomycetes</taxon>
        <taxon>Rhizophydiales</taxon>
        <taxon>Rhizophydiales incertae sedis</taxon>
        <taxon>Batrachochytrium</taxon>
    </lineage>
</organism>
<evidence type="ECO:0000313" key="13">
    <source>
        <dbReference type="EMBL" id="KAH6600491.1"/>
    </source>
</evidence>
<keyword evidence="6" id="KW-0418">Kinase</keyword>
<dbReference type="PROSITE" id="PS00107">
    <property type="entry name" value="PROTEIN_KINASE_ATP"/>
    <property type="match status" value="1"/>
</dbReference>
<dbReference type="EC" id="2.7.11.1" evidence="2"/>
<keyword evidence="3" id="KW-0723">Serine/threonine-protein kinase</keyword>
<dbReference type="InterPro" id="IPR011009">
    <property type="entry name" value="Kinase-like_dom_sf"/>
</dbReference>
<evidence type="ECO:0000313" key="14">
    <source>
        <dbReference type="Proteomes" id="UP001648503"/>
    </source>
</evidence>
<dbReference type="PANTHER" id="PTHR22984">
    <property type="entry name" value="SERINE/THREONINE-PROTEIN KINASE PIM"/>
    <property type="match status" value="1"/>
</dbReference>
<keyword evidence="4" id="KW-0808">Transferase</keyword>
<feature type="region of interest" description="Disordered" evidence="11">
    <location>
        <begin position="90"/>
        <end position="114"/>
    </location>
</feature>
<comment type="caution">
    <text evidence="13">The sequence shown here is derived from an EMBL/GenBank/DDBJ whole genome shotgun (WGS) entry which is preliminary data.</text>
</comment>
<evidence type="ECO:0000256" key="2">
    <source>
        <dbReference type="ARBA" id="ARBA00012513"/>
    </source>
</evidence>
<dbReference type="InterPro" id="IPR017441">
    <property type="entry name" value="Protein_kinase_ATP_BS"/>
</dbReference>
<dbReference type="Proteomes" id="UP001648503">
    <property type="component" value="Unassembled WGS sequence"/>
</dbReference>
<feature type="compositionally biased region" description="Polar residues" evidence="11">
    <location>
        <begin position="57"/>
        <end position="71"/>
    </location>
</feature>
<dbReference type="PANTHER" id="PTHR22984:SF25">
    <property type="entry name" value="PROTEIN KINASE DOMAIN-CONTAINING PROTEIN"/>
    <property type="match status" value="1"/>
</dbReference>
<evidence type="ECO:0000256" key="8">
    <source>
        <dbReference type="ARBA" id="ARBA00047899"/>
    </source>
</evidence>
<feature type="region of interest" description="Disordered" evidence="11">
    <location>
        <begin position="19"/>
        <end position="77"/>
    </location>
</feature>
<keyword evidence="7 10" id="KW-0067">ATP-binding</keyword>
<evidence type="ECO:0000256" key="10">
    <source>
        <dbReference type="PROSITE-ProRule" id="PRU10141"/>
    </source>
</evidence>
<dbReference type="EMBL" id="JAFCIX010000033">
    <property type="protein sequence ID" value="KAH6600491.1"/>
    <property type="molecule type" value="Genomic_DNA"/>
</dbReference>
<evidence type="ECO:0000259" key="12">
    <source>
        <dbReference type="PROSITE" id="PS50011"/>
    </source>
</evidence>
<evidence type="ECO:0000256" key="3">
    <source>
        <dbReference type="ARBA" id="ARBA00022527"/>
    </source>
</evidence>
<proteinExistence type="predicted"/>
<name>A0ABQ8FLU0_9FUNG</name>
<evidence type="ECO:0000256" key="4">
    <source>
        <dbReference type="ARBA" id="ARBA00022679"/>
    </source>
</evidence>
<reference evidence="13 14" key="1">
    <citation type="submission" date="2021-02" db="EMBL/GenBank/DDBJ databases">
        <title>Variation within the Batrachochytrium salamandrivorans European outbreak.</title>
        <authorList>
            <person name="Kelly M."/>
            <person name="Pasmans F."/>
            <person name="Shea T.P."/>
            <person name="Munoz J.F."/>
            <person name="Carranza S."/>
            <person name="Cuomo C.A."/>
            <person name="Martel A."/>
        </authorList>
    </citation>
    <scope>NUCLEOTIDE SEQUENCE [LARGE SCALE GENOMIC DNA]</scope>
    <source>
        <strain evidence="13 14">AMFP18/2</strain>
    </source>
</reference>
<protein>
    <recommendedName>
        <fullName evidence="2">non-specific serine/threonine protein kinase</fullName>
        <ecNumber evidence="2">2.7.11.1</ecNumber>
    </recommendedName>
</protein>
<sequence>MFDSSLWVLPHFVTHYAGQTTQGDTNEGDGVDQASGSKDATNLPLRVYPLSLKRPLQESNTPNQSGASSSVDPKPKKVCTGGHVIQQIFKPCPQQKSPPELQPSTLYDPPQSDEMPLPAYVGKSEAESHRQNQNTEQYREFIEKEAEYFKSEYSLKKKLGQGKFGMIFLATRNADGMEVAYKSIAKSDEYEYAAESSPPSRCHSPSPLVFSDEQSVEQCMLPRPPNLLIPYEFALQMYLSRPGHENPYVPKVFDYIILEDRYIVVMEYIGEDWVTLAKYVEGKGQLDIEDARIIIKKVVNGMIYLKQYGILHEDIHGMYQ</sequence>
<evidence type="ECO:0000256" key="9">
    <source>
        <dbReference type="ARBA" id="ARBA00048679"/>
    </source>
</evidence>
<feature type="compositionally biased region" description="Polar residues" evidence="11">
    <location>
        <begin position="94"/>
        <end position="105"/>
    </location>
</feature>
<dbReference type="PROSITE" id="PS50011">
    <property type="entry name" value="PROTEIN_KINASE_DOM"/>
    <property type="match status" value="1"/>
</dbReference>
<keyword evidence="14" id="KW-1185">Reference proteome</keyword>
<gene>
    <name evidence="13" type="ORF">BASA50_002264</name>
</gene>
<comment type="catalytic activity">
    <reaction evidence="8">
        <text>L-threonyl-[protein] + ATP = O-phospho-L-threonyl-[protein] + ADP + H(+)</text>
        <dbReference type="Rhea" id="RHEA:46608"/>
        <dbReference type="Rhea" id="RHEA-COMP:11060"/>
        <dbReference type="Rhea" id="RHEA-COMP:11605"/>
        <dbReference type="ChEBI" id="CHEBI:15378"/>
        <dbReference type="ChEBI" id="CHEBI:30013"/>
        <dbReference type="ChEBI" id="CHEBI:30616"/>
        <dbReference type="ChEBI" id="CHEBI:61977"/>
        <dbReference type="ChEBI" id="CHEBI:456216"/>
        <dbReference type="EC" id="2.7.11.1"/>
    </reaction>
</comment>
<evidence type="ECO:0000256" key="6">
    <source>
        <dbReference type="ARBA" id="ARBA00022777"/>
    </source>
</evidence>
<evidence type="ECO:0000256" key="5">
    <source>
        <dbReference type="ARBA" id="ARBA00022741"/>
    </source>
</evidence>
<dbReference type="InterPro" id="IPR051138">
    <property type="entry name" value="PIM_Ser/Thr_kinase"/>
</dbReference>
<keyword evidence="5 10" id="KW-0547">Nucleotide-binding</keyword>
<dbReference type="Gene3D" id="3.30.200.20">
    <property type="entry name" value="Phosphorylase Kinase, domain 1"/>
    <property type="match status" value="1"/>
</dbReference>
<comment type="subcellular location">
    <subcellularLocation>
        <location evidence="1">Host cell</location>
    </subcellularLocation>
</comment>
<feature type="domain" description="Protein kinase" evidence="12">
    <location>
        <begin position="153"/>
        <end position="320"/>
    </location>
</feature>